<dbReference type="EMBL" id="MHKB01000015">
    <property type="protein sequence ID" value="OGY78439.1"/>
    <property type="molecule type" value="Genomic_DNA"/>
</dbReference>
<name>A0A1G2APG2_9BACT</name>
<dbReference type="STRING" id="1798540.A3B74_01935"/>
<accession>A0A1G2APG2</accession>
<proteinExistence type="predicted"/>
<evidence type="ECO:0000313" key="1">
    <source>
        <dbReference type="EMBL" id="OGY78439.1"/>
    </source>
</evidence>
<comment type="caution">
    <text evidence="1">The sequence shown here is derived from an EMBL/GenBank/DDBJ whole genome shotgun (WGS) entry which is preliminary data.</text>
</comment>
<reference evidence="1 2" key="1">
    <citation type="journal article" date="2016" name="Nat. Commun.">
        <title>Thousands of microbial genomes shed light on interconnected biogeochemical processes in an aquifer system.</title>
        <authorList>
            <person name="Anantharaman K."/>
            <person name="Brown C.T."/>
            <person name="Hug L.A."/>
            <person name="Sharon I."/>
            <person name="Castelle C.J."/>
            <person name="Probst A.J."/>
            <person name="Thomas B.C."/>
            <person name="Singh A."/>
            <person name="Wilkins M.J."/>
            <person name="Karaoz U."/>
            <person name="Brodie E.L."/>
            <person name="Williams K.H."/>
            <person name="Hubbard S.S."/>
            <person name="Banfield J.F."/>
        </authorList>
    </citation>
    <scope>NUCLEOTIDE SEQUENCE [LARGE SCALE GENOMIC DNA]</scope>
</reference>
<dbReference type="Proteomes" id="UP000177165">
    <property type="component" value="Unassembled WGS sequence"/>
</dbReference>
<organism evidence="1 2">
    <name type="scientific">Candidatus Kerfeldbacteria bacterium RIFCSPHIGHO2_02_FULL_42_14</name>
    <dbReference type="NCBI Taxonomy" id="1798540"/>
    <lineage>
        <taxon>Bacteria</taxon>
        <taxon>Candidatus Kerfeldiibacteriota</taxon>
    </lineage>
</organism>
<dbReference type="AlphaFoldDB" id="A0A1G2APG2"/>
<evidence type="ECO:0000313" key="2">
    <source>
        <dbReference type="Proteomes" id="UP000177165"/>
    </source>
</evidence>
<sequence>MNFGDLTFPMRLSPNVISCAMRIEKEEEDSRFRSTDSAQCAEKGEYFSSFSMIKSMFHG</sequence>
<gene>
    <name evidence="1" type="ORF">A3B74_01935</name>
</gene>
<protein>
    <submittedName>
        <fullName evidence="1">Uncharacterized protein</fullName>
    </submittedName>
</protein>